<evidence type="ECO:0000313" key="2">
    <source>
        <dbReference type="Proteomes" id="UP000636479"/>
    </source>
</evidence>
<dbReference type="EMBL" id="JACAZF010000014">
    <property type="protein sequence ID" value="KAF7290820.1"/>
    <property type="molecule type" value="Genomic_DNA"/>
</dbReference>
<dbReference type="Proteomes" id="UP000636479">
    <property type="component" value="Unassembled WGS sequence"/>
</dbReference>
<proteinExistence type="predicted"/>
<gene>
    <name evidence="1" type="ORF">MIND_01323200</name>
</gene>
<keyword evidence="2" id="KW-1185">Reference proteome</keyword>
<dbReference type="AlphaFoldDB" id="A0A8H6S241"/>
<organism evidence="1 2">
    <name type="scientific">Mycena indigotica</name>
    <dbReference type="NCBI Taxonomy" id="2126181"/>
    <lineage>
        <taxon>Eukaryota</taxon>
        <taxon>Fungi</taxon>
        <taxon>Dikarya</taxon>
        <taxon>Basidiomycota</taxon>
        <taxon>Agaricomycotina</taxon>
        <taxon>Agaricomycetes</taxon>
        <taxon>Agaricomycetidae</taxon>
        <taxon>Agaricales</taxon>
        <taxon>Marasmiineae</taxon>
        <taxon>Mycenaceae</taxon>
        <taxon>Mycena</taxon>
    </lineage>
</organism>
<comment type="caution">
    <text evidence="1">The sequence shown here is derived from an EMBL/GenBank/DDBJ whole genome shotgun (WGS) entry which is preliminary data.</text>
</comment>
<evidence type="ECO:0000313" key="1">
    <source>
        <dbReference type="EMBL" id="KAF7290820.1"/>
    </source>
</evidence>
<dbReference type="RefSeq" id="XP_037214180.1">
    <property type="nucleotide sequence ID" value="XM_037369682.1"/>
</dbReference>
<dbReference type="OrthoDB" id="3266192at2759"/>
<protein>
    <submittedName>
        <fullName evidence="1">Uncharacterized protein</fullName>
    </submittedName>
</protein>
<name>A0A8H6S241_9AGAR</name>
<dbReference type="GeneID" id="59352198"/>
<accession>A0A8H6S241</accession>
<sequence>MFYVEITPIVIQYLVVNAHVFLDLKQGLKMFFQDVVRALLSGNNPYLDKTQEDILVDSVEFLGGLHYLRRSQFPCPQPYNFSIRVYNRLTPDVFHGRSSWSIQALTRYTITRKYSRANLPPFERWAYDETMRVFVNAAIDTFVPLYSINPSSNHAEKEMLDLIKLCFDMGVQSQNKRALDHMLTPPPDRSIEIHTLNCLVPFINVLAQFLKTVQLGLTNQPFNKFVATVLQRYVDQVVGQQPSGVCPTPEQIKGLGCACATCVQFQAFLSDAQSESRSVSSLDMSHVEEHFATATKAWDVRWEVQYRGRRSYVNRSLLVTKPQVMLSILRWRSSAQTAKTILVSLGDPQRQAEILGDEYDSICARIGLEYLRPEVTLNPIQ</sequence>
<reference evidence="1" key="1">
    <citation type="submission" date="2020-05" db="EMBL/GenBank/DDBJ databases">
        <title>Mycena genomes resolve the evolution of fungal bioluminescence.</title>
        <authorList>
            <person name="Tsai I.J."/>
        </authorList>
    </citation>
    <scope>NUCLEOTIDE SEQUENCE</scope>
    <source>
        <strain evidence="1">171206Taipei</strain>
    </source>
</reference>